<gene>
    <name evidence="5" type="primary">Hypp3709</name>
    <name evidence="5" type="ORF">BLAG_LOCUS20649</name>
</gene>
<comment type="subcellular location">
    <subcellularLocation>
        <location evidence="1">Membrane</location>
        <topology evidence="1">Multi-pass membrane protein</topology>
    </subcellularLocation>
</comment>
<keyword evidence="4" id="KW-0472">Membrane</keyword>
<dbReference type="GO" id="GO:0022857">
    <property type="term" value="F:transmembrane transporter activity"/>
    <property type="evidence" value="ECO:0007669"/>
    <property type="project" value="TreeGrafter"/>
</dbReference>
<protein>
    <submittedName>
        <fullName evidence="5">Hypp3709 protein</fullName>
    </submittedName>
</protein>
<name>A0A8K0A0V9_BRALA</name>
<proteinExistence type="predicted"/>
<dbReference type="OrthoDB" id="2985014at2759"/>
<dbReference type="EMBL" id="OV696691">
    <property type="protein sequence ID" value="CAH1267201.1"/>
    <property type="molecule type" value="Genomic_DNA"/>
</dbReference>
<evidence type="ECO:0000256" key="1">
    <source>
        <dbReference type="ARBA" id="ARBA00004141"/>
    </source>
</evidence>
<dbReference type="Proteomes" id="UP000838412">
    <property type="component" value="Chromosome 6"/>
</dbReference>
<accession>A0A8K0A0V9</accession>
<dbReference type="InterPro" id="IPR050382">
    <property type="entry name" value="MFS_Na/Anion_cotransporter"/>
</dbReference>
<dbReference type="PANTHER" id="PTHR11662">
    <property type="entry name" value="SOLUTE CARRIER FAMILY 17"/>
    <property type="match status" value="1"/>
</dbReference>
<evidence type="ECO:0000256" key="3">
    <source>
        <dbReference type="ARBA" id="ARBA00022989"/>
    </source>
</evidence>
<evidence type="ECO:0000313" key="6">
    <source>
        <dbReference type="Proteomes" id="UP000838412"/>
    </source>
</evidence>
<keyword evidence="6" id="KW-1185">Reference proteome</keyword>
<evidence type="ECO:0000256" key="4">
    <source>
        <dbReference type="ARBA" id="ARBA00023136"/>
    </source>
</evidence>
<organism evidence="5 6">
    <name type="scientific">Branchiostoma lanceolatum</name>
    <name type="common">Common lancelet</name>
    <name type="synonym">Amphioxus lanceolatum</name>
    <dbReference type="NCBI Taxonomy" id="7740"/>
    <lineage>
        <taxon>Eukaryota</taxon>
        <taxon>Metazoa</taxon>
        <taxon>Chordata</taxon>
        <taxon>Cephalochordata</taxon>
        <taxon>Leptocardii</taxon>
        <taxon>Amphioxiformes</taxon>
        <taxon>Branchiostomatidae</taxon>
        <taxon>Branchiostoma</taxon>
    </lineage>
</organism>
<dbReference type="PANTHER" id="PTHR11662:SF454">
    <property type="entry name" value="SIALIN-LIKE"/>
    <property type="match status" value="1"/>
</dbReference>
<dbReference type="GO" id="GO:0006820">
    <property type="term" value="P:monoatomic anion transport"/>
    <property type="evidence" value="ECO:0007669"/>
    <property type="project" value="TreeGrafter"/>
</dbReference>
<evidence type="ECO:0000256" key="2">
    <source>
        <dbReference type="ARBA" id="ARBA00022692"/>
    </source>
</evidence>
<reference evidence="5" key="1">
    <citation type="submission" date="2022-01" db="EMBL/GenBank/DDBJ databases">
        <authorList>
            <person name="Braso-Vives M."/>
        </authorList>
    </citation>
    <scope>NUCLEOTIDE SEQUENCE</scope>
</reference>
<evidence type="ECO:0000313" key="5">
    <source>
        <dbReference type="EMBL" id="CAH1267201.1"/>
    </source>
</evidence>
<dbReference type="AlphaFoldDB" id="A0A8K0A0V9"/>
<sequence>MISTLASGAAADRLIQGGKIPKVWIRRGFVITGYSGMVICGLVLANLTGCNPVAAVALLCITQGFNGMTVKRSAIQGVGGIFTAVFMRTDVQPWARG</sequence>
<dbReference type="GO" id="GO:0016324">
    <property type="term" value="C:apical plasma membrane"/>
    <property type="evidence" value="ECO:0007669"/>
    <property type="project" value="TreeGrafter"/>
</dbReference>
<keyword evidence="3" id="KW-1133">Transmembrane helix</keyword>
<keyword evidence="2" id="KW-0812">Transmembrane</keyword>